<dbReference type="Proteomes" id="UP000234881">
    <property type="component" value="Unassembled WGS sequence"/>
</dbReference>
<dbReference type="OrthoDB" id="8447011at2"/>
<evidence type="ECO:0000256" key="1">
    <source>
        <dbReference type="SAM" id="Phobius"/>
    </source>
</evidence>
<feature type="signal peptide" evidence="2">
    <location>
        <begin position="1"/>
        <end position="24"/>
    </location>
</feature>
<keyword evidence="1" id="KW-0812">Transmembrane</keyword>
<accession>A0A2N5XVY2</accession>
<evidence type="ECO:0000313" key="3">
    <source>
        <dbReference type="EMBL" id="PLW78627.1"/>
    </source>
</evidence>
<dbReference type="EMBL" id="PKUQ01000002">
    <property type="protein sequence ID" value="PLW78627.1"/>
    <property type="molecule type" value="Genomic_DNA"/>
</dbReference>
<feature type="chain" id="PRO_5014795099" evidence="2">
    <location>
        <begin position="25"/>
        <end position="231"/>
    </location>
</feature>
<evidence type="ECO:0000313" key="4">
    <source>
        <dbReference type="Proteomes" id="UP000234881"/>
    </source>
</evidence>
<reference evidence="3 4" key="1">
    <citation type="submission" date="2018-01" db="EMBL/GenBank/DDBJ databases">
        <title>The draft genome sequence of Cohaesibacter sp. H1304.</title>
        <authorList>
            <person name="Wang N.-N."/>
            <person name="Du Z.-J."/>
        </authorList>
    </citation>
    <scope>NUCLEOTIDE SEQUENCE [LARGE SCALE GENOMIC DNA]</scope>
    <source>
        <strain evidence="3 4">H1304</strain>
    </source>
</reference>
<gene>
    <name evidence="3" type="ORF">C0081_03305</name>
</gene>
<keyword evidence="2" id="KW-0732">Signal</keyword>
<keyword evidence="1" id="KW-1133">Transmembrane helix</keyword>
<evidence type="ECO:0000256" key="2">
    <source>
        <dbReference type="SAM" id="SignalP"/>
    </source>
</evidence>
<keyword evidence="1" id="KW-0472">Membrane</keyword>
<protein>
    <submittedName>
        <fullName evidence="3">Cobalt ABC transporter permease</fullName>
    </submittedName>
</protein>
<name>A0A2N5XVY2_9HYPH</name>
<dbReference type="AlphaFoldDB" id="A0A2N5XVY2"/>
<proteinExistence type="predicted"/>
<comment type="caution">
    <text evidence="3">The sequence shown here is derived from an EMBL/GenBank/DDBJ whole genome shotgun (WGS) entry which is preliminary data.</text>
</comment>
<organism evidence="3 4">
    <name type="scientific">Cohaesibacter celericrescens</name>
    <dbReference type="NCBI Taxonomy" id="2067669"/>
    <lineage>
        <taxon>Bacteria</taxon>
        <taxon>Pseudomonadati</taxon>
        <taxon>Pseudomonadota</taxon>
        <taxon>Alphaproteobacteria</taxon>
        <taxon>Hyphomicrobiales</taxon>
        <taxon>Cohaesibacteraceae</taxon>
    </lineage>
</organism>
<keyword evidence="4" id="KW-1185">Reference proteome</keyword>
<feature type="transmembrane region" description="Helical" evidence="1">
    <location>
        <begin position="193"/>
        <end position="212"/>
    </location>
</feature>
<dbReference type="RefSeq" id="WP_101532392.1">
    <property type="nucleotide sequence ID" value="NZ_PKUQ01000002.1"/>
</dbReference>
<sequence length="231" mass="24805">MNKSIAAIFSGLLLLVGLSLPAYAHKVIVSAYAEGALIEGEIGFSGGDASANTIVDVLDDAGNKIGETKTNEDGIFQFTPTQHIPHTFRANLGQGHIAIYRLDIDELPEGLATKDAKGPVEEGIKEPVRAPATRANENPVSLDQEALQEIIRNSVKAELAAFQPEIASAIRKETKPVWKEIAAYKEKNDFQTILGGIGYILGLFGVGFYFAARRERKKAEAGSNPAKGNTE</sequence>